<dbReference type="Proteomes" id="UP001155163">
    <property type="component" value="Unassembled WGS sequence"/>
</dbReference>
<gene>
    <name evidence="1" type="ORF">M1B35_31910</name>
</gene>
<dbReference type="EMBL" id="JALQCX010000117">
    <property type="protein sequence ID" value="MCK9818604.1"/>
    <property type="molecule type" value="Genomic_DNA"/>
</dbReference>
<keyword evidence="2" id="KW-1185">Reference proteome</keyword>
<sequence>MEILELVLFIEISGEVFRFLFKQERLELSIKKSINEQSNSYYTLGLQMTYDKAGDLALKRTQILPV</sequence>
<accession>A0ABT0JSK0</accession>
<reference evidence="1 2" key="2">
    <citation type="journal article" date="2023" name="Plant Pathol.">
        <title>Dismantling and reorganizing Pseudomonas marginalis sensu#lato.</title>
        <authorList>
            <person name="Sawada H."/>
            <person name="Fujikawa T."/>
            <person name="Satou M."/>
        </authorList>
    </citation>
    <scope>NUCLEOTIDE SEQUENCE [LARGE SCALE GENOMIC DNA]</scope>
    <source>
        <strain evidence="1 2">MAFF 302046</strain>
    </source>
</reference>
<evidence type="ECO:0000313" key="2">
    <source>
        <dbReference type="Proteomes" id="UP001155163"/>
    </source>
</evidence>
<evidence type="ECO:0000313" key="1">
    <source>
        <dbReference type="EMBL" id="MCK9818604.1"/>
    </source>
</evidence>
<protein>
    <submittedName>
        <fullName evidence="1">Uncharacterized protein</fullName>
    </submittedName>
</protein>
<reference evidence="1 2" key="1">
    <citation type="journal article" date="2022" name="Int. J. Syst. Evol. Microbiol.">
        <title>Pseudomonas aegrilactucae sp. nov. and Pseudomonas morbosilactucae sp. nov., pathogens causing bacterial rot of lettuce in Japan.</title>
        <authorList>
            <person name="Sawada H."/>
            <person name="Fujikawa T."/>
            <person name="Satou M."/>
        </authorList>
    </citation>
    <scope>NUCLEOTIDE SEQUENCE [LARGE SCALE GENOMIC DNA]</scope>
    <source>
        <strain evidence="1 2">MAFF 302046</strain>
    </source>
</reference>
<organism evidence="1 2">
    <name type="scientific">Pseudomonas morbosilactucae</name>
    <dbReference type="NCBI Taxonomy" id="2938197"/>
    <lineage>
        <taxon>Bacteria</taxon>
        <taxon>Pseudomonadati</taxon>
        <taxon>Pseudomonadota</taxon>
        <taxon>Gammaproteobacteria</taxon>
        <taxon>Pseudomonadales</taxon>
        <taxon>Pseudomonadaceae</taxon>
        <taxon>Pseudomonas</taxon>
    </lineage>
</organism>
<comment type="caution">
    <text evidence="1">The sequence shown here is derived from an EMBL/GenBank/DDBJ whole genome shotgun (WGS) entry which is preliminary data.</text>
</comment>
<name>A0ABT0JSK0_9PSED</name>
<feature type="non-terminal residue" evidence="1">
    <location>
        <position position="66"/>
    </location>
</feature>
<proteinExistence type="predicted"/>